<dbReference type="Pfam" id="PF13537">
    <property type="entry name" value="GATase_7"/>
    <property type="match status" value="1"/>
</dbReference>
<proteinExistence type="inferred from homology"/>
<gene>
    <name evidence="10" type="ORF">DP116_19135</name>
</gene>
<keyword evidence="5" id="KW-0067">ATP-binding</keyword>
<feature type="domain" description="Glutamine amidotransferase type-2" evidence="9">
    <location>
        <begin position="65"/>
        <end position="162"/>
    </location>
</feature>
<feature type="domain" description="Asparagine synthetase" evidence="8">
    <location>
        <begin position="234"/>
        <end position="578"/>
    </location>
</feature>
<comment type="similarity">
    <text evidence="2">Belongs to the asparagine synthetase family.</text>
</comment>
<dbReference type="PANTHER" id="PTHR43284:SF1">
    <property type="entry name" value="ASPARAGINE SYNTHETASE"/>
    <property type="match status" value="1"/>
</dbReference>
<evidence type="ECO:0000256" key="4">
    <source>
        <dbReference type="ARBA" id="ARBA00022741"/>
    </source>
</evidence>
<comment type="caution">
    <text evidence="10">The sequence shown here is derived from an EMBL/GenBank/DDBJ whole genome shotgun (WGS) entry which is preliminary data.</text>
</comment>
<evidence type="ECO:0000256" key="1">
    <source>
        <dbReference type="ARBA" id="ARBA00005187"/>
    </source>
</evidence>
<evidence type="ECO:0000259" key="9">
    <source>
        <dbReference type="Pfam" id="PF13537"/>
    </source>
</evidence>
<keyword evidence="11" id="KW-1185">Reference proteome</keyword>
<dbReference type="EC" id="6.3.5.4" evidence="3"/>
<evidence type="ECO:0000256" key="6">
    <source>
        <dbReference type="ARBA" id="ARBA00022888"/>
    </source>
</evidence>
<protein>
    <recommendedName>
        <fullName evidence="3">asparagine synthase (glutamine-hydrolyzing)</fullName>
        <ecNumber evidence="3">6.3.5.4</ecNumber>
    </recommendedName>
</protein>
<sequence length="582" mass="66146">MLFEVFKNHKSTKIPFIKTNSTWSIAWGTVDASYEGIAWRDEKVAVILPPTASEVLTEKLAISCGEQFVVVGDVWLTNQAQLLQKLGIEPNSFALSPLQLVANLWERWGFECLNQLVGMFAFVVWDREKQVLQLVRDRVGARTLYYTTTGSVRWIAPKLRTLAPHRSSDLDLVALRDYLCCAFVPGERTLWQQVRELRPGTVLQFNDHKVQAYWQLQEKITAIDKPLAWHGARLRELLNQVVQEYLPPENEPVGVFLSGGLDSSSITALAAKFHNSPVHTFSIHFGYESPNELEFSSLVASHCQTQHHILEITFRDMWERLPETMAYLDDPIGDPLTVPNLMLGRLARESVQVVLNGEGGDPCFGGPKNQPMLINSLYGSVTNQDSLQAYLISFQKCAADLPQLLKPEVWTAVQTTPWVFEEDFYSQASYLNCLMAMNIKFKGADQILTKVNNLTQAAHIHGRSPLFDQRIVDFSMEIPPDYKLSGVEEKAVLKGAIVDILPDTIINRPKSGMMVPVQLGFRKYWQREARNLLLSRNAAIAPYLNQSLIRDWLNFQGDTWSRYGVKLWLLVSLEIWLRVNQK</sequence>
<keyword evidence="6" id="KW-0028">Amino-acid biosynthesis</keyword>
<comment type="pathway">
    <text evidence="1">Amino-acid biosynthesis; L-asparagine biosynthesis; L-asparagine from L-aspartate (L-Gln route): step 1/1.</text>
</comment>
<dbReference type="EMBL" id="QMEB01000164">
    <property type="protein sequence ID" value="NMG21448.1"/>
    <property type="molecule type" value="Genomic_DNA"/>
</dbReference>
<dbReference type="CDD" id="cd01991">
    <property type="entry name" value="Asn_synthase_B_C"/>
    <property type="match status" value="1"/>
</dbReference>
<evidence type="ECO:0000256" key="7">
    <source>
        <dbReference type="ARBA" id="ARBA00048741"/>
    </source>
</evidence>
<dbReference type="InterPro" id="IPR017932">
    <property type="entry name" value="GATase_2_dom"/>
</dbReference>
<name>A0ABX1PAG5_9CYAN</name>
<dbReference type="InterPro" id="IPR029055">
    <property type="entry name" value="Ntn_hydrolases_N"/>
</dbReference>
<dbReference type="InterPro" id="IPR051786">
    <property type="entry name" value="ASN_synthetase/amidase"/>
</dbReference>
<evidence type="ECO:0000256" key="3">
    <source>
        <dbReference type="ARBA" id="ARBA00012737"/>
    </source>
</evidence>
<comment type="catalytic activity">
    <reaction evidence="7">
        <text>L-aspartate + L-glutamine + ATP + H2O = L-asparagine + L-glutamate + AMP + diphosphate + H(+)</text>
        <dbReference type="Rhea" id="RHEA:12228"/>
        <dbReference type="ChEBI" id="CHEBI:15377"/>
        <dbReference type="ChEBI" id="CHEBI:15378"/>
        <dbReference type="ChEBI" id="CHEBI:29985"/>
        <dbReference type="ChEBI" id="CHEBI:29991"/>
        <dbReference type="ChEBI" id="CHEBI:30616"/>
        <dbReference type="ChEBI" id="CHEBI:33019"/>
        <dbReference type="ChEBI" id="CHEBI:58048"/>
        <dbReference type="ChEBI" id="CHEBI:58359"/>
        <dbReference type="ChEBI" id="CHEBI:456215"/>
        <dbReference type="EC" id="6.3.5.4"/>
    </reaction>
</comment>
<dbReference type="Gene3D" id="3.40.50.620">
    <property type="entry name" value="HUPs"/>
    <property type="match status" value="1"/>
</dbReference>
<evidence type="ECO:0000256" key="2">
    <source>
        <dbReference type="ARBA" id="ARBA00005752"/>
    </source>
</evidence>
<accession>A0ABX1PAG5</accession>
<keyword evidence="6" id="KW-0061">Asparagine biosynthesis</keyword>
<dbReference type="PIRSF" id="PIRSF001589">
    <property type="entry name" value="Asn_synthetase_glu-h"/>
    <property type="match status" value="1"/>
</dbReference>
<evidence type="ECO:0000259" key="8">
    <source>
        <dbReference type="Pfam" id="PF00733"/>
    </source>
</evidence>
<dbReference type="PANTHER" id="PTHR43284">
    <property type="entry name" value="ASPARAGINE SYNTHETASE (GLUTAMINE-HYDROLYZING)"/>
    <property type="match status" value="1"/>
</dbReference>
<dbReference type="InterPro" id="IPR001962">
    <property type="entry name" value="Asn_synthase"/>
</dbReference>
<dbReference type="Proteomes" id="UP000718564">
    <property type="component" value="Unassembled WGS sequence"/>
</dbReference>
<organism evidence="10 11">
    <name type="scientific">Brasilonema bromeliae SPC951</name>
    <dbReference type="NCBI Taxonomy" id="385972"/>
    <lineage>
        <taxon>Bacteria</taxon>
        <taxon>Bacillati</taxon>
        <taxon>Cyanobacteriota</taxon>
        <taxon>Cyanophyceae</taxon>
        <taxon>Nostocales</taxon>
        <taxon>Scytonemataceae</taxon>
        <taxon>Brasilonema</taxon>
        <taxon>Bromeliae group (in: Brasilonema)</taxon>
    </lineage>
</organism>
<reference evidence="10 11" key="1">
    <citation type="submission" date="2018-06" db="EMBL/GenBank/DDBJ databases">
        <title>Comparative genomics of Brasilonema spp. strains.</title>
        <authorList>
            <person name="Alvarenga D.O."/>
            <person name="Fiore M.F."/>
            <person name="Varani A.M."/>
        </authorList>
    </citation>
    <scope>NUCLEOTIDE SEQUENCE [LARGE SCALE GENOMIC DNA]</scope>
    <source>
        <strain evidence="10 11">SPC951</strain>
    </source>
</reference>
<evidence type="ECO:0000313" key="10">
    <source>
        <dbReference type="EMBL" id="NMG21448.1"/>
    </source>
</evidence>
<dbReference type="Pfam" id="PF00733">
    <property type="entry name" value="Asn_synthase"/>
    <property type="match status" value="1"/>
</dbReference>
<dbReference type="InterPro" id="IPR006426">
    <property type="entry name" value="Asn_synth_AEB"/>
</dbReference>
<dbReference type="InterPro" id="IPR014729">
    <property type="entry name" value="Rossmann-like_a/b/a_fold"/>
</dbReference>
<dbReference type="SUPFAM" id="SSF52402">
    <property type="entry name" value="Adenine nucleotide alpha hydrolases-like"/>
    <property type="match status" value="1"/>
</dbReference>
<keyword evidence="4" id="KW-0547">Nucleotide-binding</keyword>
<evidence type="ECO:0000313" key="11">
    <source>
        <dbReference type="Proteomes" id="UP000718564"/>
    </source>
</evidence>
<dbReference type="Gene3D" id="3.60.20.10">
    <property type="entry name" value="Glutamine Phosphoribosylpyrophosphate, subunit 1, domain 1"/>
    <property type="match status" value="1"/>
</dbReference>
<dbReference type="RefSeq" id="WP_169156685.1">
    <property type="nucleotide sequence ID" value="NZ_CAWPJE010000158.1"/>
</dbReference>
<dbReference type="SUPFAM" id="SSF56235">
    <property type="entry name" value="N-terminal nucleophile aminohydrolases (Ntn hydrolases)"/>
    <property type="match status" value="1"/>
</dbReference>
<evidence type="ECO:0000256" key="5">
    <source>
        <dbReference type="ARBA" id="ARBA00022840"/>
    </source>
</evidence>